<dbReference type="PANTHER" id="PTHR37331:SF1">
    <property type="entry name" value="YALI0F11671P"/>
    <property type="match status" value="1"/>
</dbReference>
<dbReference type="OrthoDB" id="5397701at2759"/>
<accession>A0A9W8E0Y5</accession>
<reference evidence="1" key="1">
    <citation type="submission" date="2022-07" db="EMBL/GenBank/DDBJ databases">
        <title>Phylogenomic reconstructions and comparative analyses of Kickxellomycotina fungi.</title>
        <authorList>
            <person name="Reynolds N.K."/>
            <person name="Stajich J.E."/>
            <person name="Barry K."/>
            <person name="Grigoriev I.V."/>
            <person name="Crous P."/>
            <person name="Smith M.E."/>
        </authorList>
    </citation>
    <scope>NUCLEOTIDE SEQUENCE</scope>
    <source>
        <strain evidence="1">RSA 861</strain>
    </source>
</reference>
<organism evidence="1 2">
    <name type="scientific">Tieghemiomyces parasiticus</name>
    <dbReference type="NCBI Taxonomy" id="78921"/>
    <lineage>
        <taxon>Eukaryota</taxon>
        <taxon>Fungi</taxon>
        <taxon>Fungi incertae sedis</taxon>
        <taxon>Zoopagomycota</taxon>
        <taxon>Kickxellomycotina</taxon>
        <taxon>Dimargaritomycetes</taxon>
        <taxon>Dimargaritales</taxon>
        <taxon>Dimargaritaceae</taxon>
        <taxon>Tieghemiomyces</taxon>
    </lineage>
</organism>
<protein>
    <submittedName>
        <fullName evidence="1">Uncharacterized protein</fullName>
    </submittedName>
</protein>
<sequence length="235" mass="25836">MLRLNSTNGVWARMPHLRSPLAAPRRGLSQALTDRTYPHLYWYPHPRYLPPLTTTDSGTDASASRLTPALSFLSPADLQTTAAVPDELTTIGWVPNVPTTALEPPHTTIDSAALLAPTNFIANGTFFDWLHATLKAGAHDADPMFVAQAKTAPAGENWVHIADERHLPPYGRIPRPEDIVGSVKVIDGRIVPGSYERMFSHRPVTVKGLFQLSAGFQDYIIRELKKEAARRGQSS</sequence>
<gene>
    <name evidence="1" type="ORF">IWQ60_003168</name>
</gene>
<evidence type="ECO:0000313" key="2">
    <source>
        <dbReference type="Proteomes" id="UP001150569"/>
    </source>
</evidence>
<comment type="caution">
    <text evidence="1">The sequence shown here is derived from an EMBL/GenBank/DDBJ whole genome shotgun (WGS) entry which is preliminary data.</text>
</comment>
<evidence type="ECO:0000313" key="1">
    <source>
        <dbReference type="EMBL" id="KAJ1927157.1"/>
    </source>
</evidence>
<dbReference type="Proteomes" id="UP001150569">
    <property type="component" value="Unassembled WGS sequence"/>
</dbReference>
<dbReference type="PANTHER" id="PTHR37331">
    <property type="entry name" value="YALI0F11671P"/>
    <property type="match status" value="1"/>
</dbReference>
<keyword evidence="2" id="KW-1185">Reference proteome</keyword>
<dbReference type="EMBL" id="JANBPT010000131">
    <property type="protein sequence ID" value="KAJ1927157.1"/>
    <property type="molecule type" value="Genomic_DNA"/>
</dbReference>
<proteinExistence type="predicted"/>
<name>A0A9W8E0Y5_9FUNG</name>
<dbReference type="AlphaFoldDB" id="A0A9W8E0Y5"/>